<keyword evidence="3" id="KW-1185">Reference proteome</keyword>
<feature type="compositionally biased region" description="Low complexity" evidence="1">
    <location>
        <begin position="54"/>
        <end position="68"/>
    </location>
</feature>
<gene>
    <name evidence="2" type="ORF">H8696_03685</name>
</gene>
<dbReference type="Proteomes" id="UP000623172">
    <property type="component" value="Unassembled WGS sequence"/>
</dbReference>
<evidence type="ECO:0000313" key="2">
    <source>
        <dbReference type="EMBL" id="MBC8530943.1"/>
    </source>
</evidence>
<comment type="caution">
    <text evidence="2">The sequence shown here is derived from an EMBL/GenBank/DDBJ whole genome shotgun (WGS) entry which is preliminary data.</text>
</comment>
<dbReference type="EMBL" id="JACRSR010000001">
    <property type="protein sequence ID" value="MBC8530943.1"/>
    <property type="molecule type" value="Genomic_DNA"/>
</dbReference>
<proteinExistence type="predicted"/>
<organism evidence="2 3">
    <name type="scientific">Gehongia tenuis</name>
    <dbReference type="NCBI Taxonomy" id="2763655"/>
    <lineage>
        <taxon>Bacteria</taxon>
        <taxon>Bacillati</taxon>
        <taxon>Bacillota</taxon>
        <taxon>Clostridia</taxon>
        <taxon>Christensenellales</taxon>
        <taxon>Christensenellaceae</taxon>
        <taxon>Gehongia</taxon>
    </lineage>
</organism>
<dbReference type="AlphaFoldDB" id="A0A926HP82"/>
<protein>
    <submittedName>
        <fullName evidence="2">Uncharacterized protein</fullName>
    </submittedName>
</protein>
<feature type="region of interest" description="Disordered" evidence="1">
    <location>
        <begin position="49"/>
        <end position="85"/>
    </location>
</feature>
<evidence type="ECO:0000256" key="1">
    <source>
        <dbReference type="SAM" id="MobiDB-lite"/>
    </source>
</evidence>
<reference evidence="2" key="1">
    <citation type="submission" date="2020-08" db="EMBL/GenBank/DDBJ databases">
        <title>Genome public.</title>
        <authorList>
            <person name="Liu C."/>
            <person name="Sun Q."/>
        </authorList>
    </citation>
    <scope>NUCLEOTIDE SEQUENCE</scope>
    <source>
        <strain evidence="2">NSJ-53</strain>
    </source>
</reference>
<sequence length="85" mass="8519">MNKKRILALIAVLVLGLALVVAGCGKKNEPSPTPVATPAQTVKPLESVMPSILPSTSPTVSTSPSSTPGAIETPADSALTSPKAD</sequence>
<dbReference type="PROSITE" id="PS51257">
    <property type="entry name" value="PROKAR_LIPOPROTEIN"/>
    <property type="match status" value="1"/>
</dbReference>
<dbReference type="RefSeq" id="WP_249315012.1">
    <property type="nucleotide sequence ID" value="NZ_JACRSR010000001.1"/>
</dbReference>
<evidence type="ECO:0000313" key="3">
    <source>
        <dbReference type="Proteomes" id="UP000623172"/>
    </source>
</evidence>
<name>A0A926HP82_9FIRM</name>
<accession>A0A926HP82</accession>